<evidence type="ECO:0000313" key="3">
    <source>
        <dbReference type="EMBL" id="KAK3041887.1"/>
    </source>
</evidence>
<keyword evidence="2" id="KW-1133">Transmembrane helix</keyword>
<sequence length="354" mass="39783">MVPQWLGVEDAARVKAKSLVAKSQSPNVPHDLLRLGLGKIVSRGQSVKLRRGLASVVAEVALLPVPHQNHLSPDHAEREVDGAGFFPLFIVMKATTSISVRCFLVTTGIPILSDVHRSHFPSQFCQNYYIVGAAKVHRSIRGKLRKESFASSYSTSVHSQVVQRVNRCLRDACRDSGMENCKRFIDCGHGNDFRKFRSDSAWGDWKDNENATACFGQAGFSYGIYAQAVNLTTERSLVTRYTYSLFWGFQQISTLAGNQTPSYFVGEVLFTMAIIGLGLLLFALLIGNMQNFLQALGRRQVRQSERYNWAATRGVNEEMLLENLPEDLQREIRRHLFKFVKKLGSILAIMTYDL</sequence>
<feature type="transmembrane region" description="Helical" evidence="2">
    <location>
        <begin position="268"/>
        <end position="289"/>
    </location>
</feature>
<dbReference type="AlphaFoldDB" id="A0AA88X8E2"/>
<keyword evidence="4" id="KW-1185">Reference proteome</keyword>
<reference evidence="3" key="1">
    <citation type="submission" date="2022-12" db="EMBL/GenBank/DDBJ databases">
        <title>Draft genome assemblies for two species of Escallonia (Escalloniales).</title>
        <authorList>
            <person name="Chanderbali A."/>
            <person name="Dervinis C."/>
            <person name="Anghel I."/>
            <person name="Soltis D."/>
            <person name="Soltis P."/>
            <person name="Zapata F."/>
        </authorList>
    </citation>
    <scope>NUCLEOTIDE SEQUENCE</scope>
    <source>
        <strain evidence="3">UCBG64.0493</strain>
        <tissue evidence="3">Leaf</tissue>
    </source>
</reference>
<evidence type="ECO:0000256" key="1">
    <source>
        <dbReference type="ARBA" id="ARBA00023303"/>
    </source>
</evidence>
<proteinExistence type="predicted"/>
<dbReference type="GO" id="GO:0016020">
    <property type="term" value="C:membrane"/>
    <property type="evidence" value="ECO:0007669"/>
    <property type="project" value="UniProtKB-SubCell"/>
</dbReference>
<dbReference type="PANTHER" id="PTHR45651">
    <property type="entry name" value="CYCLIC NUCLEOTIDE-GATED ION CHANNEL 15-RELATED-RELATED"/>
    <property type="match status" value="1"/>
</dbReference>
<dbReference type="GO" id="GO:0034220">
    <property type="term" value="P:monoatomic ion transmembrane transport"/>
    <property type="evidence" value="ECO:0007669"/>
    <property type="project" value="UniProtKB-KW"/>
</dbReference>
<keyword evidence="1" id="KW-0813">Transport</keyword>
<keyword evidence="1" id="KW-0406">Ion transport</keyword>
<dbReference type="Gene3D" id="1.10.287.630">
    <property type="entry name" value="Helix hairpin bin"/>
    <property type="match status" value="1"/>
</dbReference>
<evidence type="ECO:0000313" key="4">
    <source>
        <dbReference type="Proteomes" id="UP001188597"/>
    </source>
</evidence>
<name>A0AA88X8E2_9ASTE</name>
<accession>A0AA88X8E2</accession>
<protein>
    <recommendedName>
        <fullName evidence="5">Ion transport domain-containing protein</fullName>
    </recommendedName>
</protein>
<comment type="caution">
    <text evidence="3">The sequence shown here is derived from an EMBL/GenBank/DDBJ whole genome shotgun (WGS) entry which is preliminary data.</text>
</comment>
<dbReference type="SUPFAM" id="SSF81324">
    <property type="entry name" value="Voltage-gated potassium channels"/>
    <property type="match status" value="1"/>
</dbReference>
<keyword evidence="2" id="KW-0812">Transmembrane</keyword>
<keyword evidence="2" id="KW-0472">Membrane</keyword>
<gene>
    <name evidence="3" type="ORF">RJ639_002169</name>
</gene>
<keyword evidence="1" id="KW-0407">Ion channel</keyword>
<dbReference type="Proteomes" id="UP001188597">
    <property type="component" value="Unassembled WGS sequence"/>
</dbReference>
<evidence type="ECO:0008006" key="5">
    <source>
        <dbReference type="Google" id="ProtNLM"/>
    </source>
</evidence>
<dbReference type="EMBL" id="JAVXUP010000026">
    <property type="protein sequence ID" value="KAK3041887.1"/>
    <property type="molecule type" value="Genomic_DNA"/>
</dbReference>
<evidence type="ECO:0000256" key="2">
    <source>
        <dbReference type="SAM" id="Phobius"/>
    </source>
</evidence>
<dbReference type="PANTHER" id="PTHR45651:SF11">
    <property type="entry name" value="CYCLIC NUCLEOTIDE-GATED ION CHANNEL 20, CHLOROPLASTIC-RELATED"/>
    <property type="match status" value="1"/>
</dbReference>
<organism evidence="3 4">
    <name type="scientific">Escallonia herrerae</name>
    <dbReference type="NCBI Taxonomy" id="1293975"/>
    <lineage>
        <taxon>Eukaryota</taxon>
        <taxon>Viridiplantae</taxon>
        <taxon>Streptophyta</taxon>
        <taxon>Embryophyta</taxon>
        <taxon>Tracheophyta</taxon>
        <taxon>Spermatophyta</taxon>
        <taxon>Magnoliopsida</taxon>
        <taxon>eudicotyledons</taxon>
        <taxon>Gunneridae</taxon>
        <taxon>Pentapetalae</taxon>
        <taxon>asterids</taxon>
        <taxon>campanulids</taxon>
        <taxon>Escalloniales</taxon>
        <taxon>Escalloniaceae</taxon>
        <taxon>Escallonia</taxon>
    </lineage>
</organism>